<protein>
    <submittedName>
        <fullName evidence="1">Uncharacterized protein</fullName>
    </submittedName>
</protein>
<proteinExistence type="predicted"/>
<feature type="non-terminal residue" evidence="1">
    <location>
        <position position="1"/>
    </location>
</feature>
<gene>
    <name evidence="1" type="ORF">CONLIGDRAFT_567601</name>
</gene>
<dbReference type="AlphaFoldDB" id="A0A1J7K126"/>
<dbReference type="InterPro" id="IPR012337">
    <property type="entry name" value="RNaseH-like_sf"/>
</dbReference>
<keyword evidence="2" id="KW-1185">Reference proteome</keyword>
<dbReference type="SUPFAM" id="SSF53098">
    <property type="entry name" value="Ribonuclease H-like"/>
    <property type="match status" value="1"/>
</dbReference>
<evidence type="ECO:0000313" key="2">
    <source>
        <dbReference type="Proteomes" id="UP000182658"/>
    </source>
</evidence>
<name>A0A1J7K126_9PEZI</name>
<sequence>NFTKFVKVIALAKYDIKLIYIFLIKYIILKYRYLGEVIVDNKAENKGKVKKLLKDFGTKKVTIFIYNLLTNSIIETKY</sequence>
<reference evidence="1 2" key="1">
    <citation type="submission" date="2016-10" db="EMBL/GenBank/DDBJ databases">
        <title>Draft genome sequence of Coniochaeta ligniaria NRRL30616, a lignocellulolytic fungus for bioabatement of inhibitors in plant biomass hydrolysates.</title>
        <authorList>
            <consortium name="DOE Joint Genome Institute"/>
            <person name="Jimenez D.J."/>
            <person name="Hector R.E."/>
            <person name="Riley R."/>
            <person name="Sun H."/>
            <person name="Grigoriev I.V."/>
            <person name="Van Elsas J.D."/>
            <person name="Nichols N.N."/>
        </authorList>
    </citation>
    <scope>NUCLEOTIDE SEQUENCE [LARGE SCALE GENOMIC DNA]</scope>
    <source>
        <strain evidence="1 2">NRRL 30616</strain>
    </source>
</reference>
<dbReference type="Proteomes" id="UP000182658">
    <property type="component" value="Unassembled WGS sequence"/>
</dbReference>
<dbReference type="InParanoid" id="A0A1J7K126"/>
<dbReference type="EMBL" id="KV875093">
    <property type="protein sequence ID" value="OIW35404.1"/>
    <property type="molecule type" value="Genomic_DNA"/>
</dbReference>
<evidence type="ECO:0000313" key="1">
    <source>
        <dbReference type="EMBL" id="OIW35404.1"/>
    </source>
</evidence>
<organism evidence="1 2">
    <name type="scientific">Coniochaeta ligniaria NRRL 30616</name>
    <dbReference type="NCBI Taxonomy" id="1408157"/>
    <lineage>
        <taxon>Eukaryota</taxon>
        <taxon>Fungi</taxon>
        <taxon>Dikarya</taxon>
        <taxon>Ascomycota</taxon>
        <taxon>Pezizomycotina</taxon>
        <taxon>Sordariomycetes</taxon>
        <taxon>Sordariomycetidae</taxon>
        <taxon>Coniochaetales</taxon>
        <taxon>Coniochaetaceae</taxon>
        <taxon>Coniochaeta</taxon>
    </lineage>
</organism>
<accession>A0A1J7K126</accession>